<keyword evidence="2" id="KW-1185">Reference proteome</keyword>
<sequence length="476" mass="52773">MKSNMKKWLGGLLVVLLLLVLVAPAGVGMMAEGRYKQIWQDALDPEPAMDAEVVSFDRGWFSSNSEVALTFSDPMLVEMLTEFGWAEADEDGRATLLLQERIHHGPVPFTAPAPFTQRWKPGFATVDSRPDENLPFIAEHGIEISSTTHLGLMGGLSTQVKVLPFDFQVDLDGGDHLRVVSDDAITLDARANRQLDRVQARLRGGELNMSDEAGVHVSFSTPWVDVNQRRGPADLWLGGVELRLASMEIRSPQGEPARMEGLLWSSLTDERGDLVGQEHEIYLESLSVEGFEAGPAEVTYDIFNIHPQSAADLQEAFANMPQFDPENPQAMDDMVLDRIREPVLSLMEHQLGLRMEGLDVHLPGGSIKGEGVVQFRDLSRSELGELFDQEAFPLLLNGEGQLSASRNLVRRTIAMSMMGGLPDGEMEEDMAELMDMQIDAAIDEGMLSETEDGDLEIRVRMEDGVFSVNDNEMFRF</sequence>
<reference evidence="1 2" key="1">
    <citation type="submission" date="2022-03" db="EMBL/GenBank/DDBJ databases">
        <title>Genomic Encyclopedia of Type Strains, Phase III (KMG-III): the genomes of soil and plant-associated and newly described type strains.</title>
        <authorList>
            <person name="Whitman W."/>
        </authorList>
    </citation>
    <scope>NUCLEOTIDE SEQUENCE [LARGE SCALE GENOMIC DNA]</scope>
    <source>
        <strain evidence="1 2">BSker1</strain>
    </source>
</reference>
<proteinExistence type="predicted"/>
<dbReference type="Pfam" id="PF06097">
    <property type="entry name" value="DUF945"/>
    <property type="match status" value="1"/>
</dbReference>
<evidence type="ECO:0000313" key="2">
    <source>
        <dbReference type="Proteomes" id="UP001523550"/>
    </source>
</evidence>
<organism evidence="1 2">
    <name type="scientific">Natronospira proteinivora</name>
    <dbReference type="NCBI Taxonomy" id="1807133"/>
    <lineage>
        <taxon>Bacteria</taxon>
        <taxon>Pseudomonadati</taxon>
        <taxon>Pseudomonadota</taxon>
        <taxon>Gammaproteobacteria</taxon>
        <taxon>Natronospirales</taxon>
        <taxon>Natronospiraceae</taxon>
        <taxon>Natronospira</taxon>
    </lineage>
</organism>
<accession>A0ABT1GA67</accession>
<dbReference type="EMBL" id="JALJYF010000002">
    <property type="protein sequence ID" value="MCP1728205.1"/>
    <property type="molecule type" value="Genomic_DNA"/>
</dbReference>
<evidence type="ECO:0000313" key="1">
    <source>
        <dbReference type="EMBL" id="MCP1728205.1"/>
    </source>
</evidence>
<gene>
    <name evidence="1" type="ORF">J2T60_002205</name>
</gene>
<protein>
    <submittedName>
        <fullName evidence="1">Uncharacterized protein YdgA (DUF945 family)</fullName>
    </submittedName>
</protein>
<dbReference type="Proteomes" id="UP001523550">
    <property type="component" value="Unassembled WGS sequence"/>
</dbReference>
<comment type="caution">
    <text evidence="1">The sequence shown here is derived from an EMBL/GenBank/DDBJ whole genome shotgun (WGS) entry which is preliminary data.</text>
</comment>
<name>A0ABT1GA67_9GAMM</name>
<dbReference type="RefSeq" id="WP_253449893.1">
    <property type="nucleotide sequence ID" value="NZ_JALJYF010000002.1"/>
</dbReference>
<dbReference type="InterPro" id="IPR010352">
    <property type="entry name" value="DUF945"/>
</dbReference>